<feature type="region of interest" description="Disordered" evidence="1">
    <location>
        <begin position="356"/>
        <end position="379"/>
    </location>
</feature>
<dbReference type="AlphaFoldDB" id="A0A5A8EJN3"/>
<dbReference type="EMBL" id="VLTO01000003">
    <property type="protein sequence ID" value="KAA0177732.1"/>
    <property type="molecule type" value="Genomic_DNA"/>
</dbReference>
<feature type="compositionally biased region" description="Low complexity" evidence="1">
    <location>
        <begin position="133"/>
        <end position="157"/>
    </location>
</feature>
<accession>A0A5A8EJN3</accession>
<feature type="region of interest" description="Disordered" evidence="1">
    <location>
        <begin position="120"/>
        <end position="157"/>
    </location>
</feature>
<feature type="region of interest" description="Disordered" evidence="1">
    <location>
        <begin position="1"/>
        <end position="35"/>
    </location>
</feature>
<feature type="compositionally biased region" description="Low complexity" evidence="1">
    <location>
        <begin position="309"/>
        <end position="320"/>
    </location>
</feature>
<comment type="caution">
    <text evidence="2">The sequence shown here is derived from an EMBL/GenBank/DDBJ whole genome shotgun (WGS) entry which is preliminary data.</text>
</comment>
<reference evidence="2 3" key="1">
    <citation type="submission" date="2019-07" db="EMBL/GenBank/DDBJ databases">
        <title>Genomes of Cafeteria roenbergensis.</title>
        <authorList>
            <person name="Fischer M.G."/>
            <person name="Hackl T."/>
            <person name="Roman M."/>
        </authorList>
    </citation>
    <scope>NUCLEOTIDE SEQUENCE [LARGE SCALE GENOMIC DNA]</scope>
    <source>
        <strain evidence="2 3">E4-10P</strain>
    </source>
</reference>
<dbReference type="Proteomes" id="UP000322899">
    <property type="component" value="Unassembled WGS sequence"/>
</dbReference>
<evidence type="ECO:0000256" key="1">
    <source>
        <dbReference type="SAM" id="MobiDB-lite"/>
    </source>
</evidence>
<protein>
    <submittedName>
        <fullName evidence="2">Uncharacterized protein</fullName>
    </submittedName>
</protein>
<feature type="region of interest" description="Disordered" evidence="1">
    <location>
        <begin position="183"/>
        <end position="203"/>
    </location>
</feature>
<evidence type="ECO:0000313" key="2">
    <source>
        <dbReference type="EMBL" id="KAA0177732.1"/>
    </source>
</evidence>
<organism evidence="2 3">
    <name type="scientific">Cafeteria roenbergensis</name>
    <name type="common">Marine flagellate</name>
    <dbReference type="NCBI Taxonomy" id="33653"/>
    <lineage>
        <taxon>Eukaryota</taxon>
        <taxon>Sar</taxon>
        <taxon>Stramenopiles</taxon>
        <taxon>Bigyra</taxon>
        <taxon>Opalozoa</taxon>
        <taxon>Bicosoecida</taxon>
        <taxon>Cafeteriaceae</taxon>
        <taxon>Cafeteria</taxon>
    </lineage>
</organism>
<proteinExistence type="predicted"/>
<gene>
    <name evidence="2" type="ORF">FNF27_00904</name>
</gene>
<name>A0A5A8EJN3_CAFRO</name>
<evidence type="ECO:0000313" key="3">
    <source>
        <dbReference type="Proteomes" id="UP000322899"/>
    </source>
</evidence>
<sequence>MSAESSPRGGASPRSQAGEPGVLDNGTGLADDEAVRRSFRDGFVPEWLRRAVEEARSLPDLLQLEADAWSFGEHSASAAVAPADSTLRFAFKVFRPMFDGGIGAAALAGSRGIAAALAGAGGGSGTNRRGADSKGAAATAGNDASASGGVAPGADAAGDLDEQTIEDELVDADLSGRNAAHALAARGMPTREPSPEPYLPLTDRRPVRAPARVPTLEHELQLLSAKEAASLRIAEAQAALEQGRSAKLDLQAHVDTDGVDATPRMLSSGQLVRTPLQAAAAADQARQWRLDARAPQPASKAGLGRDRVAGASASRRSSGGNVDTHGAFIEVQGKFFSIPQAVMDEAALALLKREGDGAAPAPPARDTPGELAQAAGDAVDTSPVRAAAAPLGSLAQSTKASWSGWRRAPVRPVVERALRSKASGSRRGRSKGSADLAHFAPELAGKSLKDLGAGDLFELARLEGDRKLARLIESVETSRGQAQLLRASAVERQLSCASIANLTEEAMPLIRADAEIARTVQAELQASGTAWFTDLLRTLAGMQTRKDVLPVQLLLLAQAREEFQRGRQPGPASLRSVLLRITRDEFASPVAQLLFAFFRRVARIPLEQWRELATESGMPRPAEVFIADAMKARASAGHSASAHSRYTRVRK</sequence>
<feature type="region of interest" description="Disordered" evidence="1">
    <location>
        <begin position="291"/>
        <end position="324"/>
    </location>
</feature>